<evidence type="ECO:0000256" key="3">
    <source>
        <dbReference type="ARBA" id="ARBA00022676"/>
    </source>
</evidence>
<name>A0A372IK28_9BACT</name>
<feature type="transmembrane region" description="Helical" evidence="8">
    <location>
        <begin position="73"/>
        <end position="91"/>
    </location>
</feature>
<feature type="transmembrane region" description="Helical" evidence="8">
    <location>
        <begin position="285"/>
        <end position="303"/>
    </location>
</feature>
<proteinExistence type="predicted"/>
<gene>
    <name evidence="10" type="ORF">D0Y96_18580</name>
</gene>
<protein>
    <submittedName>
        <fullName evidence="10">Glycosyltransferase</fullName>
    </submittedName>
</protein>
<keyword evidence="7 8" id="KW-0472">Membrane</keyword>
<keyword evidence="4 10" id="KW-0808">Transferase</keyword>
<keyword evidence="2" id="KW-1003">Cell membrane</keyword>
<evidence type="ECO:0000256" key="5">
    <source>
        <dbReference type="ARBA" id="ARBA00022692"/>
    </source>
</evidence>
<accession>A0A372IK28</accession>
<reference evidence="10 11" key="1">
    <citation type="submission" date="2018-08" db="EMBL/GenBank/DDBJ databases">
        <title>Acidipila sp. 4G-K13, an acidobacterium isolated from forest soil.</title>
        <authorList>
            <person name="Gao Z.-H."/>
            <person name="Qiu L.-H."/>
        </authorList>
    </citation>
    <scope>NUCLEOTIDE SEQUENCE [LARGE SCALE GENOMIC DNA]</scope>
    <source>
        <strain evidence="10 11">4G-K13</strain>
    </source>
</reference>
<organism evidence="10 11">
    <name type="scientific">Paracidobacterium acidisoli</name>
    <dbReference type="NCBI Taxonomy" id="2303751"/>
    <lineage>
        <taxon>Bacteria</taxon>
        <taxon>Pseudomonadati</taxon>
        <taxon>Acidobacteriota</taxon>
        <taxon>Terriglobia</taxon>
        <taxon>Terriglobales</taxon>
        <taxon>Acidobacteriaceae</taxon>
        <taxon>Paracidobacterium</taxon>
    </lineage>
</organism>
<dbReference type="EMBL" id="QVQT01000007">
    <property type="protein sequence ID" value="RFU15215.1"/>
    <property type="molecule type" value="Genomic_DNA"/>
</dbReference>
<comment type="caution">
    <text evidence="10">The sequence shown here is derived from an EMBL/GenBank/DDBJ whole genome shotgun (WGS) entry which is preliminary data.</text>
</comment>
<evidence type="ECO:0000313" key="11">
    <source>
        <dbReference type="Proteomes" id="UP000264702"/>
    </source>
</evidence>
<sequence length="508" mass="57141">MIFPLIFIAVLVAHLSLLRLPYYWDEAGYYIPAAWDFFRTGSLIPFSTLSNAHPPLPSLCLALAWKLFSFSPLVTRTTMCLVSAVALTAVWKLALTVTGRQSVAAVTVALTAIYPVFFAQSSLAHADMFATAATLWALAFLLQRKLWPAALCFALAALAKETAIVTPLALALWQLRLALRSPQKREPLRAAALLCLPVIPLALWYFYHWHRTGYIFGNPEFLRYNATQTLTPLRVLLAFAHRVMHVTLHMNLFVPVLLTLGCMLLPPATEDDGTERRRISFEDQAIFYVVILANLLLFSVLGGALLTRYLLPLYPLVLLLCVNTFHRRLRDWSALVALSTAGFIIGLFVNPPYRFAPEDNLEYVTVIRLQQKAIAQILAHYPGATVLTAWPATDELQKPELGYVSRPVPVTAIDNFSLPQIHRAASLDQPYTVGLIFSTKYDPPRLLLSLGRRNEALDTRFFDFHRDLPPRTIARLLDGQVVWSMDSKGQWAAVLHFDRPQVARWPLE</sequence>
<keyword evidence="11" id="KW-1185">Reference proteome</keyword>
<dbReference type="PANTHER" id="PTHR33908">
    <property type="entry name" value="MANNOSYLTRANSFERASE YKCB-RELATED"/>
    <property type="match status" value="1"/>
</dbReference>
<feature type="transmembrane region" description="Helical" evidence="8">
    <location>
        <begin position="187"/>
        <end position="207"/>
    </location>
</feature>
<feature type="transmembrane region" description="Helical" evidence="8">
    <location>
        <begin position="146"/>
        <end position="175"/>
    </location>
</feature>
<evidence type="ECO:0000256" key="2">
    <source>
        <dbReference type="ARBA" id="ARBA00022475"/>
    </source>
</evidence>
<dbReference type="AlphaFoldDB" id="A0A372IK28"/>
<evidence type="ECO:0000256" key="6">
    <source>
        <dbReference type="ARBA" id="ARBA00022989"/>
    </source>
</evidence>
<evidence type="ECO:0000256" key="1">
    <source>
        <dbReference type="ARBA" id="ARBA00004651"/>
    </source>
</evidence>
<dbReference type="PANTHER" id="PTHR33908:SF11">
    <property type="entry name" value="MEMBRANE PROTEIN"/>
    <property type="match status" value="1"/>
</dbReference>
<keyword evidence="6 8" id="KW-1133">Transmembrane helix</keyword>
<feature type="transmembrane region" description="Helical" evidence="8">
    <location>
        <begin position="243"/>
        <end position="265"/>
    </location>
</feature>
<keyword evidence="3" id="KW-0328">Glycosyltransferase</keyword>
<evidence type="ECO:0000256" key="4">
    <source>
        <dbReference type="ARBA" id="ARBA00022679"/>
    </source>
</evidence>
<evidence type="ECO:0000313" key="10">
    <source>
        <dbReference type="EMBL" id="RFU15215.1"/>
    </source>
</evidence>
<feature type="transmembrane region" description="Helical" evidence="8">
    <location>
        <begin position="103"/>
        <end position="126"/>
    </location>
</feature>
<feature type="domain" description="Glycosyltransferase RgtA/B/C/D-like" evidence="9">
    <location>
        <begin position="53"/>
        <end position="204"/>
    </location>
</feature>
<comment type="subcellular location">
    <subcellularLocation>
        <location evidence="1">Cell membrane</location>
        <topology evidence="1">Multi-pass membrane protein</topology>
    </subcellularLocation>
</comment>
<dbReference type="InterPro" id="IPR050297">
    <property type="entry name" value="LipidA_mod_glycosyltrf_83"/>
</dbReference>
<dbReference type="OrthoDB" id="105783at2"/>
<dbReference type="GO" id="GO:0016763">
    <property type="term" value="F:pentosyltransferase activity"/>
    <property type="evidence" value="ECO:0007669"/>
    <property type="project" value="TreeGrafter"/>
</dbReference>
<dbReference type="GO" id="GO:0005886">
    <property type="term" value="C:plasma membrane"/>
    <property type="evidence" value="ECO:0007669"/>
    <property type="project" value="UniProtKB-SubCell"/>
</dbReference>
<dbReference type="GO" id="GO:0009103">
    <property type="term" value="P:lipopolysaccharide biosynthetic process"/>
    <property type="evidence" value="ECO:0007669"/>
    <property type="project" value="UniProtKB-ARBA"/>
</dbReference>
<dbReference type="InterPro" id="IPR038731">
    <property type="entry name" value="RgtA/B/C-like"/>
</dbReference>
<evidence type="ECO:0000259" key="9">
    <source>
        <dbReference type="Pfam" id="PF13231"/>
    </source>
</evidence>
<feature type="transmembrane region" description="Helical" evidence="8">
    <location>
        <begin position="332"/>
        <end position="349"/>
    </location>
</feature>
<keyword evidence="5 8" id="KW-0812">Transmembrane</keyword>
<dbReference type="Proteomes" id="UP000264702">
    <property type="component" value="Unassembled WGS sequence"/>
</dbReference>
<evidence type="ECO:0000256" key="8">
    <source>
        <dbReference type="SAM" id="Phobius"/>
    </source>
</evidence>
<evidence type="ECO:0000256" key="7">
    <source>
        <dbReference type="ARBA" id="ARBA00023136"/>
    </source>
</evidence>
<dbReference type="Pfam" id="PF13231">
    <property type="entry name" value="PMT_2"/>
    <property type="match status" value="1"/>
</dbReference>